<dbReference type="Proteomes" id="UP000192067">
    <property type="component" value="Chromosome"/>
</dbReference>
<reference evidence="2 8" key="5">
    <citation type="journal article" date="2017" name="BMC Genomics">
        <title>Comparative and functional genomics of the Lactococcus lactis taxon; insights into evolution and niche adaptation.</title>
        <authorList>
            <person name="Kelleher P."/>
            <person name="Bottacini F."/>
            <person name="Mahony J."/>
            <person name="Kilcawley K.N."/>
            <person name="van Sinderen D."/>
        </authorList>
    </citation>
    <scope>NUCLEOTIDE SEQUENCE [LARGE SCALE GENOMIC DNA]</scope>
    <source>
        <strain evidence="2 8">UC11</strain>
    </source>
</reference>
<dbReference type="RefSeq" id="WP_012897962.1">
    <property type="nucleotide sequence ID" value="NZ_BAABQR010000002.1"/>
</dbReference>
<dbReference type="AlphaFoldDB" id="A0A0A7T0C8"/>
<keyword evidence="1" id="KW-0812">Transmembrane</keyword>
<evidence type="ECO:0000313" key="9">
    <source>
        <dbReference type="Proteomes" id="UP000234865"/>
    </source>
</evidence>
<evidence type="ECO:0000313" key="8">
    <source>
        <dbReference type="Proteomes" id="UP000192067"/>
    </source>
</evidence>
<reference evidence="9" key="3">
    <citation type="submission" date="2016-08" db="EMBL/GenBank/DDBJ databases">
        <title>Comparative genomics of Lactococcus lactis strain WFLU12 isolated from the gastrointestinal tract of wild olive flounder (Paralichythys olivaceus).</title>
        <authorList>
            <person name="Nguyen T.L."/>
            <person name="Kim D.-H."/>
        </authorList>
    </citation>
    <scope>NUCLEOTIDE SEQUENCE [LARGE SCALE GENOMIC DNA]</scope>
    <source>
        <strain evidence="9">WFLU12</strain>
    </source>
</reference>
<name>A0A0A7T0C8_LACLL</name>
<accession>A0A0A7T0C8</accession>
<keyword evidence="1" id="KW-0472">Membrane</keyword>
<organism evidence="3 6">
    <name type="scientific">Lactococcus lactis subsp. lactis</name>
    <name type="common">Streptococcus lactis</name>
    <dbReference type="NCBI Taxonomy" id="1360"/>
    <lineage>
        <taxon>Bacteria</taxon>
        <taxon>Bacillati</taxon>
        <taxon>Bacillota</taxon>
        <taxon>Bacilli</taxon>
        <taxon>Lactobacillales</taxon>
        <taxon>Streptococcaceae</taxon>
        <taxon>Lactococcus</taxon>
    </lineage>
</organism>
<sequence length="154" mass="17766">MKKLLHFLVVLLGIFVAFILARLFIEIYTIVGDVYLQVDNKTITLYKVLAEIDYLSVGITFAMVFAYMLLLDLIVVVVVRSWFKIQNKSQKQSQKVWKNKFTKFWFRYRSIHITFILLSIFTSLSLTAPAMVMNSFTAIVSISVLVINLSKKIG</sequence>
<feature type="transmembrane region" description="Helical" evidence="1">
    <location>
        <begin position="54"/>
        <end position="83"/>
    </location>
</feature>
<evidence type="ECO:0000313" key="3">
    <source>
        <dbReference type="EMBL" id="GAM80168.1"/>
    </source>
</evidence>
<dbReference type="PATRIC" id="fig|1360.101.peg.1072"/>
<feature type="transmembrane region" description="Helical" evidence="1">
    <location>
        <begin position="104"/>
        <end position="124"/>
    </location>
</feature>
<dbReference type="Proteomes" id="UP000031847">
    <property type="component" value="Unassembled WGS sequence"/>
</dbReference>
<evidence type="ECO:0000313" key="7">
    <source>
        <dbReference type="Proteomes" id="UP000053612"/>
    </source>
</evidence>
<gene>
    <name evidence="5" type="ORF">CYU10_000101</name>
    <name evidence="3" type="ORF">JCM5805K_1279</name>
    <name evidence="2" type="ORF">LLUC11_1320</name>
    <name evidence="4" type="ORF">LMG9449_1423</name>
</gene>
<reference evidence="5" key="4">
    <citation type="submission" date="2016-08" db="EMBL/GenBank/DDBJ databases">
        <title>Genome-wide comparison reveals a probiotic strain Lactococcus lactis WFLU12 isolated from the gastrointestinal tract of olive flounder (Paralichythys olivaceus) harboring genes supporting probiotic action.</title>
        <authorList>
            <person name="Nguyen T.L."/>
        </authorList>
    </citation>
    <scope>NUCLEOTIDE SEQUENCE</scope>
    <source>
        <strain evidence="5">WFLU12</strain>
    </source>
</reference>
<dbReference type="GeneID" id="89634775"/>
<reference evidence="7" key="2">
    <citation type="submission" date="2015-10" db="EMBL/GenBank/DDBJ databases">
        <title>Draft Genome Sequences of 11 Lactococcus lactis subspecies cremoris strains.</title>
        <authorList>
            <person name="Wels M."/>
            <person name="Backus L."/>
            <person name="Boekhorst J."/>
            <person name="Dijkstra A."/>
            <person name="Beerthuizen M."/>
            <person name="Kelly W."/>
            <person name="Siezen R."/>
            <person name="Bachmann H."/>
            <person name="Van Hijum S."/>
        </authorList>
    </citation>
    <scope>NUCLEOTIDE SEQUENCE [LARGE SCALE GENOMIC DNA]</scope>
    <source>
        <strain evidence="7">LMG9449</strain>
    </source>
</reference>
<keyword evidence="1" id="KW-1133">Transmembrane helix</keyword>
<protein>
    <submittedName>
        <fullName evidence="3">Uncharacterized protein conserved in bacteria</fullName>
    </submittedName>
</protein>
<feature type="transmembrane region" description="Helical" evidence="1">
    <location>
        <begin position="130"/>
        <end position="149"/>
    </location>
</feature>
<dbReference type="EMBL" id="CP015904">
    <property type="protein sequence ID" value="ARE13652.1"/>
    <property type="molecule type" value="Genomic_DNA"/>
</dbReference>
<evidence type="ECO:0000313" key="2">
    <source>
        <dbReference type="EMBL" id="ARE13652.1"/>
    </source>
</evidence>
<dbReference type="Proteomes" id="UP000234865">
    <property type="component" value="Unassembled WGS sequence"/>
</dbReference>
<evidence type="ECO:0000313" key="4">
    <source>
        <dbReference type="EMBL" id="KSU18464.1"/>
    </source>
</evidence>
<dbReference type="EMBL" id="BBSI01000022">
    <property type="protein sequence ID" value="GAM80168.1"/>
    <property type="molecule type" value="Genomic_DNA"/>
</dbReference>
<dbReference type="EMBL" id="PKRZ01000001">
    <property type="protein sequence ID" value="PUA16119.1"/>
    <property type="molecule type" value="Genomic_DNA"/>
</dbReference>
<reference evidence="4" key="6">
    <citation type="journal article" date="2017" name="Genome Announc.">
        <title>Draft Genome Sequences of 24 Lactococcus lactis Strains.</title>
        <authorList>
            <person name="Backus L."/>
            <person name="Wels M."/>
            <person name="Boekhorst J."/>
            <person name="Dijkstra A.R."/>
            <person name="Beerthuyzen M."/>
            <person name="Kelly W.J."/>
            <person name="Siezen R.J."/>
            <person name="van Hijum S.A."/>
            <person name="Bachmann H."/>
        </authorList>
    </citation>
    <scope>NUCLEOTIDE SEQUENCE</scope>
    <source>
        <strain evidence="4">LMG9447</strain>
    </source>
</reference>
<evidence type="ECO:0000313" key="6">
    <source>
        <dbReference type="Proteomes" id="UP000031847"/>
    </source>
</evidence>
<reference evidence="3 6" key="1">
    <citation type="submission" date="2015-01" db="EMBL/GenBank/DDBJ databases">
        <title>Lactococcus lactis subsp.lactis JCM 5805 whole genome shotgun sequence.</title>
        <authorList>
            <person name="Fujii T."/>
            <person name="Tomita Y."/>
            <person name="Ikushima S."/>
            <person name="Fujiwara D."/>
        </authorList>
    </citation>
    <scope>NUCLEOTIDE SEQUENCE [LARGE SCALE GENOMIC DNA]</scope>
    <source>
        <strain evidence="3 6">JCM 5805</strain>
    </source>
</reference>
<evidence type="ECO:0000313" key="5">
    <source>
        <dbReference type="EMBL" id="PUA16119.1"/>
    </source>
</evidence>
<dbReference type="Proteomes" id="UP000053612">
    <property type="component" value="Unassembled WGS sequence"/>
</dbReference>
<dbReference type="EMBL" id="LKLS01000111">
    <property type="protein sequence ID" value="KSU18464.1"/>
    <property type="molecule type" value="Genomic_DNA"/>
</dbReference>
<feature type="transmembrane region" description="Helical" evidence="1">
    <location>
        <begin position="7"/>
        <end position="31"/>
    </location>
</feature>
<proteinExistence type="predicted"/>
<evidence type="ECO:0000256" key="1">
    <source>
        <dbReference type="SAM" id="Phobius"/>
    </source>
</evidence>